<dbReference type="AlphaFoldDB" id="A0A7J5DFS3"/>
<feature type="compositionally biased region" description="Basic and acidic residues" evidence="1">
    <location>
        <begin position="195"/>
        <end position="209"/>
    </location>
</feature>
<keyword evidence="3" id="KW-1185">Reference proteome</keyword>
<feature type="region of interest" description="Disordered" evidence="1">
    <location>
        <begin position="181"/>
        <end position="209"/>
    </location>
</feature>
<feature type="compositionally biased region" description="Low complexity" evidence="1">
    <location>
        <begin position="152"/>
        <end position="164"/>
    </location>
</feature>
<proteinExistence type="predicted"/>
<reference evidence="2 3" key="1">
    <citation type="submission" date="2019-09" db="EMBL/GenBank/DDBJ databases">
        <title>Isolation and identification of active actinomycetes.</title>
        <authorList>
            <person name="Yu Z."/>
            <person name="Han C."/>
            <person name="Yu B."/>
        </authorList>
    </citation>
    <scope>NUCLEOTIDE SEQUENCE [LARGE SCALE GENOMIC DNA]</scope>
    <source>
        <strain evidence="2 3">NEAU-H2</strain>
    </source>
</reference>
<protein>
    <submittedName>
        <fullName evidence="2">Uncharacterized protein</fullName>
    </submittedName>
</protein>
<feature type="compositionally biased region" description="Polar residues" evidence="1">
    <location>
        <begin position="128"/>
        <end position="142"/>
    </location>
</feature>
<feature type="region of interest" description="Disordered" evidence="1">
    <location>
        <begin position="126"/>
        <end position="164"/>
    </location>
</feature>
<accession>A0A7J5DFS3</accession>
<dbReference type="EMBL" id="WBKG01000012">
    <property type="protein sequence ID" value="KAB1987721.1"/>
    <property type="molecule type" value="Genomic_DNA"/>
</dbReference>
<organism evidence="2 3">
    <name type="scientific">Streptomyces triticiradicis</name>
    <dbReference type="NCBI Taxonomy" id="2651189"/>
    <lineage>
        <taxon>Bacteria</taxon>
        <taxon>Bacillati</taxon>
        <taxon>Actinomycetota</taxon>
        <taxon>Actinomycetes</taxon>
        <taxon>Kitasatosporales</taxon>
        <taxon>Streptomycetaceae</taxon>
        <taxon>Streptomyces</taxon>
    </lineage>
</organism>
<name>A0A7J5DFS3_9ACTN</name>
<evidence type="ECO:0000313" key="2">
    <source>
        <dbReference type="EMBL" id="KAB1987721.1"/>
    </source>
</evidence>
<evidence type="ECO:0000256" key="1">
    <source>
        <dbReference type="SAM" id="MobiDB-lite"/>
    </source>
</evidence>
<comment type="caution">
    <text evidence="2">The sequence shown here is derived from an EMBL/GenBank/DDBJ whole genome shotgun (WGS) entry which is preliminary data.</text>
</comment>
<dbReference type="Proteomes" id="UP000442990">
    <property type="component" value="Unassembled WGS sequence"/>
</dbReference>
<sequence length="209" mass="21017">MAVTESDAAVPDPVVPVTDVTVPDPAVPDPVAPDPAVPAPAVPAPVVPAPAVPVADVVVPDPAVPDPAVPAPVVPVTDAVASDVAVALFPGAAGSGAFRYWLGGVVFAVPGTVSAGACDWVPTRPETIATTHPVQMTPTSQPKPRRRRPRRPVSSTKTGAGSASAEVLVIDGPAFLRRVASAGSVPPRAVSSAEKVIDTGIKRHDPTHP</sequence>
<evidence type="ECO:0000313" key="3">
    <source>
        <dbReference type="Proteomes" id="UP000442990"/>
    </source>
</evidence>
<gene>
    <name evidence="2" type="ORF">F8144_16855</name>
</gene>